<organism evidence="1 2">
    <name type="scientific">Acetobacterium wieringae</name>
    <dbReference type="NCBI Taxonomy" id="52694"/>
    <lineage>
        <taxon>Bacteria</taxon>
        <taxon>Bacillati</taxon>
        <taxon>Bacillota</taxon>
        <taxon>Clostridia</taxon>
        <taxon>Eubacteriales</taxon>
        <taxon>Eubacteriaceae</taxon>
        <taxon>Acetobacterium</taxon>
    </lineage>
</organism>
<protein>
    <recommendedName>
        <fullName evidence="3">Alpha/beta hydrolase</fullName>
    </recommendedName>
</protein>
<evidence type="ECO:0008006" key="3">
    <source>
        <dbReference type="Google" id="ProtNLM"/>
    </source>
</evidence>
<proteinExistence type="predicted"/>
<dbReference type="AlphaFoldDB" id="A0A1F2PL47"/>
<evidence type="ECO:0000313" key="1">
    <source>
        <dbReference type="EMBL" id="OFV71451.1"/>
    </source>
</evidence>
<dbReference type="EMBL" id="LKEU01000021">
    <property type="protein sequence ID" value="OFV71451.1"/>
    <property type="molecule type" value="Genomic_DNA"/>
</dbReference>
<accession>A0A1F2PL47</accession>
<dbReference type="Proteomes" id="UP000176244">
    <property type="component" value="Unassembled WGS sequence"/>
</dbReference>
<comment type="caution">
    <text evidence="1">The sequence shown here is derived from an EMBL/GenBank/DDBJ whole genome shotgun (WGS) entry which is preliminary data.</text>
</comment>
<reference evidence="1 2" key="1">
    <citation type="submission" date="2015-09" db="EMBL/GenBank/DDBJ databases">
        <title>Genome sequence of Acetobacterium wieringae DSM 1911.</title>
        <authorList>
            <person name="Poehlein A."/>
            <person name="Bengelsdorf F.R."/>
            <person name="Schiel-Bengelsdorf B."/>
            <person name="Duerre P."/>
            <person name="Daniel R."/>
        </authorList>
    </citation>
    <scope>NUCLEOTIDE SEQUENCE [LARGE SCALE GENOMIC DNA]</scope>
    <source>
        <strain evidence="1 2">DSM 1911</strain>
    </source>
</reference>
<sequence length="38" mass="4809">MRTQKFNCELTIMEQGEHYFHTEEQLEFFRSWIETRNV</sequence>
<gene>
    <name evidence="1" type="ORF">ACWI_10670</name>
</gene>
<evidence type="ECO:0000313" key="2">
    <source>
        <dbReference type="Proteomes" id="UP000176244"/>
    </source>
</evidence>
<dbReference type="STRING" id="52694.ACWI_10670"/>
<name>A0A1F2PL47_9FIRM</name>